<dbReference type="Proteomes" id="UP000828390">
    <property type="component" value="Unassembled WGS sequence"/>
</dbReference>
<reference evidence="1" key="2">
    <citation type="submission" date="2020-11" db="EMBL/GenBank/DDBJ databases">
        <authorList>
            <person name="McCartney M.A."/>
            <person name="Auch B."/>
            <person name="Kono T."/>
            <person name="Mallez S."/>
            <person name="Becker A."/>
            <person name="Gohl D.M."/>
            <person name="Silverstein K.A.T."/>
            <person name="Koren S."/>
            <person name="Bechman K.B."/>
            <person name="Herman A."/>
            <person name="Abrahante J.E."/>
            <person name="Garbe J."/>
        </authorList>
    </citation>
    <scope>NUCLEOTIDE SEQUENCE</scope>
    <source>
        <strain evidence="1">Duluth1</strain>
        <tissue evidence="1">Whole animal</tissue>
    </source>
</reference>
<comment type="caution">
    <text evidence="1">The sequence shown here is derived from an EMBL/GenBank/DDBJ whole genome shotgun (WGS) entry which is preliminary data.</text>
</comment>
<sequence length="71" mass="8470">MKNHERLLLRYQRKIMISKKMISLSALRVAIFALIWVETFPLTKTLIRIKRQQKCNLQPLVSSEICRKCQL</sequence>
<dbReference type="AlphaFoldDB" id="A0A9D4IBS7"/>
<dbReference type="EMBL" id="JAIWYP010000010">
    <property type="protein sequence ID" value="KAH3755785.1"/>
    <property type="molecule type" value="Genomic_DNA"/>
</dbReference>
<organism evidence="1 2">
    <name type="scientific">Dreissena polymorpha</name>
    <name type="common">Zebra mussel</name>
    <name type="synonym">Mytilus polymorpha</name>
    <dbReference type="NCBI Taxonomy" id="45954"/>
    <lineage>
        <taxon>Eukaryota</taxon>
        <taxon>Metazoa</taxon>
        <taxon>Spiralia</taxon>
        <taxon>Lophotrochozoa</taxon>
        <taxon>Mollusca</taxon>
        <taxon>Bivalvia</taxon>
        <taxon>Autobranchia</taxon>
        <taxon>Heteroconchia</taxon>
        <taxon>Euheterodonta</taxon>
        <taxon>Imparidentia</taxon>
        <taxon>Neoheterodontei</taxon>
        <taxon>Myida</taxon>
        <taxon>Dreissenoidea</taxon>
        <taxon>Dreissenidae</taxon>
        <taxon>Dreissena</taxon>
    </lineage>
</organism>
<name>A0A9D4IBS7_DREPO</name>
<reference evidence="1" key="1">
    <citation type="journal article" date="2019" name="bioRxiv">
        <title>The Genome of the Zebra Mussel, Dreissena polymorpha: A Resource for Invasive Species Research.</title>
        <authorList>
            <person name="McCartney M.A."/>
            <person name="Auch B."/>
            <person name="Kono T."/>
            <person name="Mallez S."/>
            <person name="Zhang Y."/>
            <person name="Obille A."/>
            <person name="Becker A."/>
            <person name="Abrahante J.E."/>
            <person name="Garbe J."/>
            <person name="Badalamenti J.P."/>
            <person name="Herman A."/>
            <person name="Mangelson H."/>
            <person name="Liachko I."/>
            <person name="Sullivan S."/>
            <person name="Sone E.D."/>
            <person name="Koren S."/>
            <person name="Silverstein K.A.T."/>
            <person name="Beckman K.B."/>
            <person name="Gohl D.M."/>
        </authorList>
    </citation>
    <scope>NUCLEOTIDE SEQUENCE</scope>
    <source>
        <strain evidence="1">Duluth1</strain>
        <tissue evidence="1">Whole animal</tissue>
    </source>
</reference>
<gene>
    <name evidence="1" type="ORF">DPMN_190484</name>
</gene>
<keyword evidence="2" id="KW-1185">Reference proteome</keyword>
<accession>A0A9D4IBS7</accession>
<proteinExistence type="predicted"/>
<evidence type="ECO:0000313" key="2">
    <source>
        <dbReference type="Proteomes" id="UP000828390"/>
    </source>
</evidence>
<evidence type="ECO:0000313" key="1">
    <source>
        <dbReference type="EMBL" id="KAH3755785.1"/>
    </source>
</evidence>
<protein>
    <submittedName>
        <fullName evidence="1">Uncharacterized protein</fullName>
    </submittedName>
</protein>